<dbReference type="InParanoid" id="A0A090M0G6"/>
<evidence type="ECO:0000313" key="2">
    <source>
        <dbReference type="EMBL" id="CEF97740.1"/>
    </source>
</evidence>
<dbReference type="PANTHER" id="PTHR28309:SF1">
    <property type="entry name" value="REQUIRED FOR EXCISION 1-B DOMAIN-CONTAINING PROTEIN"/>
    <property type="match status" value="1"/>
</dbReference>
<dbReference type="InterPro" id="IPR039491">
    <property type="entry name" value="REX1-B"/>
</dbReference>
<evidence type="ECO:0000256" key="1">
    <source>
        <dbReference type="SAM" id="Coils"/>
    </source>
</evidence>
<protein>
    <submittedName>
        <fullName evidence="2">Unnamed product</fullName>
    </submittedName>
</protein>
<dbReference type="GeneID" id="9833230"/>
<dbReference type="PANTHER" id="PTHR28309">
    <property type="entry name" value="REQUIRED FOR EXCISION 1-B DOMAIN-CONTAINING PROTEIN"/>
    <property type="match status" value="1"/>
</dbReference>
<dbReference type="KEGG" id="ota:OT_ostta04g04880"/>
<evidence type="ECO:0000313" key="3">
    <source>
        <dbReference type="Proteomes" id="UP000009170"/>
    </source>
</evidence>
<keyword evidence="3" id="KW-1185">Reference proteome</keyword>
<reference evidence="2 3" key="2">
    <citation type="journal article" date="2014" name="BMC Genomics">
        <title>An improved genome of the model marine alga Ostreococcus tauri unfolds by assessing Illumina de novo assemblies.</title>
        <authorList>
            <person name="Blanc-Mathieu R."/>
            <person name="Verhelst B."/>
            <person name="Derelle E."/>
            <person name="Rombauts S."/>
            <person name="Bouget F.Y."/>
            <person name="Carre I."/>
            <person name="Chateau A."/>
            <person name="Eyre-Walker A."/>
            <person name="Grimsley N."/>
            <person name="Moreau H."/>
            <person name="Piegu B."/>
            <person name="Rivals E."/>
            <person name="Schackwitz W."/>
            <person name="Van de Peer Y."/>
            <person name="Piganeau G."/>
        </authorList>
    </citation>
    <scope>NUCLEOTIDE SEQUENCE [LARGE SCALE GENOMIC DNA]</scope>
    <source>
        <strain evidence="3">OTTH 0595 / CCAP 157/2 / RCC745</strain>
    </source>
</reference>
<dbReference type="EMBL" id="CAID01000004">
    <property type="protein sequence ID" value="CEF97740.1"/>
    <property type="molecule type" value="Genomic_DNA"/>
</dbReference>
<dbReference type="AlphaFoldDB" id="A0A090M0G6"/>
<dbReference type="OrthoDB" id="545873at2759"/>
<feature type="coiled-coil region" evidence="1">
    <location>
        <begin position="197"/>
        <end position="228"/>
    </location>
</feature>
<dbReference type="RefSeq" id="XP_022838860.1">
    <property type="nucleotide sequence ID" value="XM_022984609.1"/>
</dbReference>
<comment type="caution">
    <text evidence="2">The sequence shown here is derived from an EMBL/GenBank/DDBJ whole genome shotgun (WGS) entry which is preliminary data.</text>
</comment>
<name>A0A090M0G6_OSTTA</name>
<dbReference type="Pfam" id="PF14966">
    <property type="entry name" value="DNA_repr_REX1B"/>
    <property type="match status" value="1"/>
</dbReference>
<sequence length="233" mass="25456">MSVAAVASRAIAPEPTTATGRANARDIAPLEGTVRELLETFFDTQRERCAAYERWNAASAAALAGTLSDEAFVSATTAATASMGALSEKIIACERGLRKLECDEMATMVRIVQMGERTRLEMTCALHALRRARNRGEWSWQRSDAKVRMDNVARASEVNVDEVSGELRPSWAHVSGDNASACTRGCACVQEAPEPTREEFDNAVAEATQELERSAQEINDAVEELRYALEDEL</sequence>
<keyword evidence="1" id="KW-0175">Coiled coil</keyword>
<reference evidence="3" key="1">
    <citation type="journal article" date="2006" name="Proc. Natl. Acad. Sci. U.S.A.">
        <title>Genome analysis of the smallest free-living eukaryote Ostreococcus tauri unveils many unique features.</title>
        <authorList>
            <person name="Derelle E."/>
            <person name="Ferraz C."/>
            <person name="Rombauts S."/>
            <person name="Rouze P."/>
            <person name="Worden A.Z."/>
            <person name="Robbens S."/>
            <person name="Partensky F."/>
            <person name="Degroeve S."/>
            <person name="Echeynie S."/>
            <person name="Cooke R."/>
            <person name="Saeys Y."/>
            <person name="Wuyts J."/>
            <person name="Jabbari K."/>
            <person name="Bowler C."/>
            <person name="Panaud O."/>
            <person name="Piegu B."/>
            <person name="Ball S.G."/>
            <person name="Ral J.-P."/>
            <person name="Bouget F.-Y."/>
            <person name="Piganeau G."/>
            <person name="De Baets B."/>
            <person name="Picard A."/>
            <person name="Delseny M."/>
            <person name="Demaille J."/>
            <person name="Van de Peer Y."/>
            <person name="Moreau H."/>
        </authorList>
    </citation>
    <scope>NUCLEOTIDE SEQUENCE [LARGE SCALE GENOMIC DNA]</scope>
    <source>
        <strain evidence="3">OTTH 0595 / CCAP 157/2 / RCC745</strain>
    </source>
</reference>
<gene>
    <name evidence="2" type="ORF">OT_ostta04g04880</name>
</gene>
<organism evidence="2 3">
    <name type="scientific">Ostreococcus tauri</name>
    <name type="common">Marine green alga</name>
    <dbReference type="NCBI Taxonomy" id="70448"/>
    <lineage>
        <taxon>Eukaryota</taxon>
        <taxon>Viridiplantae</taxon>
        <taxon>Chlorophyta</taxon>
        <taxon>Mamiellophyceae</taxon>
        <taxon>Mamiellales</taxon>
        <taxon>Bathycoccaceae</taxon>
        <taxon>Ostreococcus</taxon>
    </lineage>
</organism>
<accession>A0A090M0G6</accession>
<dbReference type="Proteomes" id="UP000009170">
    <property type="component" value="Unassembled WGS sequence"/>
</dbReference>
<proteinExistence type="predicted"/>